<dbReference type="OMA" id="GTCIMGS"/>
<evidence type="ECO:0000313" key="2">
    <source>
        <dbReference type="Proteomes" id="UP000032141"/>
    </source>
</evidence>
<reference evidence="1" key="2">
    <citation type="submission" date="2015-03" db="UniProtKB">
        <authorList>
            <consortium name="EnsemblPlants"/>
        </authorList>
    </citation>
    <scope>IDENTIFICATION</scope>
</reference>
<name>A0A0D3DV72_BRAOL</name>
<dbReference type="STRING" id="109376.A0A0D3DV72"/>
<dbReference type="eggNOG" id="ENOG502S7M0">
    <property type="taxonomic scope" value="Eukaryota"/>
</dbReference>
<dbReference type="HOGENOM" id="CLU_181046_0_0_1"/>
<dbReference type="PANTHER" id="PTHR37235:SF2">
    <property type="entry name" value="OS05G0371500 PROTEIN"/>
    <property type="match status" value="1"/>
</dbReference>
<proteinExistence type="predicted"/>
<reference evidence="1 2" key="1">
    <citation type="journal article" date="2014" name="Genome Biol.">
        <title>Transcriptome and methylome profiling reveals relics of genome dominance in the mesopolyploid Brassica oleracea.</title>
        <authorList>
            <person name="Parkin I.A."/>
            <person name="Koh C."/>
            <person name="Tang H."/>
            <person name="Robinson S.J."/>
            <person name="Kagale S."/>
            <person name="Clarke W.E."/>
            <person name="Town C.D."/>
            <person name="Nixon J."/>
            <person name="Krishnakumar V."/>
            <person name="Bidwell S.L."/>
            <person name="Denoeud F."/>
            <person name="Belcram H."/>
            <person name="Links M.G."/>
            <person name="Just J."/>
            <person name="Clarke C."/>
            <person name="Bender T."/>
            <person name="Huebert T."/>
            <person name="Mason A.S."/>
            <person name="Pires J.C."/>
            <person name="Barker G."/>
            <person name="Moore J."/>
            <person name="Walley P.G."/>
            <person name="Manoli S."/>
            <person name="Batley J."/>
            <person name="Edwards D."/>
            <person name="Nelson M.N."/>
            <person name="Wang X."/>
            <person name="Paterson A.H."/>
            <person name="King G."/>
            <person name="Bancroft I."/>
            <person name="Chalhoub B."/>
            <person name="Sharpe A.G."/>
        </authorList>
    </citation>
    <scope>NUCLEOTIDE SEQUENCE</scope>
    <source>
        <strain evidence="1 2">cv. TO1000</strain>
    </source>
</reference>
<protein>
    <submittedName>
        <fullName evidence="1">Uncharacterized protein</fullName>
    </submittedName>
</protein>
<dbReference type="Gramene" id="Bo8g098230.1">
    <property type="protein sequence ID" value="Bo8g098230.1"/>
    <property type="gene ID" value="Bo8g098230"/>
</dbReference>
<dbReference type="EnsemblPlants" id="Bo8g098230.1">
    <property type="protein sequence ID" value="Bo8g098230.1"/>
    <property type="gene ID" value="Bo8g098230"/>
</dbReference>
<dbReference type="Proteomes" id="UP000032141">
    <property type="component" value="Chromosome C8"/>
</dbReference>
<keyword evidence="2" id="KW-1185">Reference proteome</keyword>
<dbReference type="AlphaFoldDB" id="A0A0D3DV72"/>
<accession>A0A0D3DV72</accession>
<dbReference type="PANTHER" id="PTHR37235">
    <property type="entry name" value="ZINC METALLOPROTEINASE AUREOLYSIN"/>
    <property type="match status" value="1"/>
</dbReference>
<evidence type="ECO:0000313" key="1">
    <source>
        <dbReference type="EnsemblPlants" id="Bo8g098230.1"/>
    </source>
</evidence>
<organism evidence="1 2">
    <name type="scientific">Brassica oleracea var. oleracea</name>
    <dbReference type="NCBI Taxonomy" id="109376"/>
    <lineage>
        <taxon>Eukaryota</taxon>
        <taxon>Viridiplantae</taxon>
        <taxon>Streptophyta</taxon>
        <taxon>Embryophyta</taxon>
        <taxon>Tracheophyta</taxon>
        <taxon>Spermatophyta</taxon>
        <taxon>Magnoliopsida</taxon>
        <taxon>eudicotyledons</taxon>
        <taxon>Gunneridae</taxon>
        <taxon>Pentapetalae</taxon>
        <taxon>rosids</taxon>
        <taxon>malvids</taxon>
        <taxon>Brassicales</taxon>
        <taxon>Brassicaceae</taxon>
        <taxon>Brassiceae</taxon>
        <taxon>Brassica</taxon>
    </lineage>
</organism>
<sequence length="112" mass="12527">CSRTFCFSISVSFVFVKRQAAAAPQFHLVPATMSIYKIARALPFSGLLRQLEKEAETVINVLQPSPLGIIEHKFTAQEIREAKATVSTAVENWRRHSKLDHANGVLNDFISK</sequence>